<dbReference type="PROSITE" id="PS50004">
    <property type="entry name" value="C2"/>
    <property type="match status" value="1"/>
</dbReference>
<evidence type="ECO:0000259" key="17">
    <source>
        <dbReference type="PROSITE" id="PS50004"/>
    </source>
</evidence>
<dbReference type="InterPro" id="IPR057747">
    <property type="entry name" value="WWC1_hairpin"/>
</dbReference>
<keyword evidence="12" id="KW-0804">Transcription</keyword>
<evidence type="ECO:0000259" key="18">
    <source>
        <dbReference type="PROSITE" id="PS50020"/>
    </source>
</evidence>
<dbReference type="CDD" id="cd00201">
    <property type="entry name" value="WW"/>
    <property type="match status" value="2"/>
</dbReference>
<feature type="compositionally biased region" description="Polar residues" evidence="16">
    <location>
        <begin position="1048"/>
        <end position="1059"/>
    </location>
</feature>
<dbReference type="Pfam" id="PF25802">
    <property type="entry name" value="WWC1"/>
    <property type="match status" value="1"/>
</dbReference>
<dbReference type="Pfam" id="PF00168">
    <property type="entry name" value="C2"/>
    <property type="match status" value="1"/>
</dbReference>
<dbReference type="GO" id="GO:0016324">
    <property type="term" value="C:apical plasma membrane"/>
    <property type="evidence" value="ECO:0007669"/>
    <property type="project" value="UniProtKB-SubCell"/>
</dbReference>
<evidence type="ECO:0000256" key="10">
    <source>
        <dbReference type="ARBA" id="ARBA00023054"/>
    </source>
</evidence>
<evidence type="ECO:0000313" key="20">
    <source>
        <dbReference type="Proteomes" id="UP001186944"/>
    </source>
</evidence>
<accession>A0AA89C5T6</accession>
<dbReference type="GO" id="GO:0046621">
    <property type="term" value="P:negative regulation of organ growth"/>
    <property type="evidence" value="ECO:0007669"/>
    <property type="project" value="TreeGrafter"/>
</dbReference>
<evidence type="ECO:0000256" key="8">
    <source>
        <dbReference type="ARBA" id="ARBA00022737"/>
    </source>
</evidence>
<feature type="compositionally biased region" description="Low complexity" evidence="16">
    <location>
        <begin position="515"/>
        <end position="528"/>
    </location>
</feature>
<dbReference type="InterPro" id="IPR036020">
    <property type="entry name" value="WW_dom_sf"/>
</dbReference>
<evidence type="ECO:0000256" key="9">
    <source>
        <dbReference type="ARBA" id="ARBA00023015"/>
    </source>
</evidence>
<name>A0AA89C5T6_PINIB</name>
<feature type="coiled-coil region" evidence="15">
    <location>
        <begin position="225"/>
        <end position="252"/>
    </location>
</feature>
<evidence type="ECO:0000256" key="1">
    <source>
        <dbReference type="ARBA" id="ARBA00004221"/>
    </source>
</evidence>
<gene>
    <name evidence="19" type="ORF">FSP39_022334</name>
</gene>
<proteinExistence type="inferred from homology"/>
<evidence type="ECO:0000256" key="5">
    <source>
        <dbReference type="ARBA" id="ARBA00022475"/>
    </source>
</evidence>
<organism evidence="19 20">
    <name type="scientific">Pinctada imbricata</name>
    <name type="common">Atlantic pearl-oyster</name>
    <name type="synonym">Pinctada martensii</name>
    <dbReference type="NCBI Taxonomy" id="66713"/>
    <lineage>
        <taxon>Eukaryota</taxon>
        <taxon>Metazoa</taxon>
        <taxon>Spiralia</taxon>
        <taxon>Lophotrochozoa</taxon>
        <taxon>Mollusca</taxon>
        <taxon>Bivalvia</taxon>
        <taxon>Autobranchia</taxon>
        <taxon>Pteriomorphia</taxon>
        <taxon>Pterioida</taxon>
        <taxon>Pterioidea</taxon>
        <taxon>Pteriidae</taxon>
        <taxon>Pinctada</taxon>
    </lineage>
</organism>
<comment type="caution">
    <text evidence="19">The sequence shown here is derived from an EMBL/GenBank/DDBJ whole genome shotgun (WGS) entry which is preliminary data.</text>
</comment>
<comment type="subcellular location">
    <subcellularLocation>
        <location evidence="1">Apical cell membrane</location>
    </subcellularLocation>
    <subcellularLocation>
        <location evidence="2">Cytoplasm</location>
    </subcellularLocation>
</comment>
<dbReference type="InterPro" id="IPR000008">
    <property type="entry name" value="C2_dom"/>
</dbReference>
<keyword evidence="10 15" id="KW-0175">Coiled coil</keyword>
<keyword evidence="9" id="KW-0805">Transcription regulation</keyword>
<evidence type="ECO:0000256" key="3">
    <source>
        <dbReference type="ARBA" id="ARBA00010585"/>
    </source>
</evidence>
<dbReference type="InterPro" id="IPR035892">
    <property type="entry name" value="C2_domain_sf"/>
</dbReference>
<dbReference type="Pfam" id="PF00397">
    <property type="entry name" value="WW"/>
    <property type="match status" value="1"/>
</dbReference>
<evidence type="ECO:0000256" key="2">
    <source>
        <dbReference type="ARBA" id="ARBA00004496"/>
    </source>
</evidence>
<evidence type="ECO:0000256" key="7">
    <source>
        <dbReference type="ARBA" id="ARBA00022553"/>
    </source>
</evidence>
<evidence type="ECO:0000256" key="14">
    <source>
        <dbReference type="ARBA" id="ARBA00025969"/>
    </source>
</evidence>
<keyword evidence="20" id="KW-1185">Reference proteome</keyword>
<feature type="region of interest" description="Disordered" evidence="16">
    <location>
        <begin position="515"/>
        <end position="542"/>
    </location>
</feature>
<keyword evidence="6" id="KW-0963">Cytoplasm</keyword>
<feature type="compositionally biased region" description="Low complexity" evidence="16">
    <location>
        <begin position="896"/>
        <end position="910"/>
    </location>
</feature>
<feature type="compositionally biased region" description="Polar residues" evidence="16">
    <location>
        <begin position="859"/>
        <end position="869"/>
    </location>
</feature>
<evidence type="ECO:0000256" key="11">
    <source>
        <dbReference type="ARBA" id="ARBA00023136"/>
    </source>
</evidence>
<dbReference type="PROSITE" id="PS50020">
    <property type="entry name" value="WW_DOMAIN_2"/>
    <property type="match status" value="2"/>
</dbReference>
<feature type="region of interest" description="Disordered" evidence="16">
    <location>
        <begin position="851"/>
        <end position="988"/>
    </location>
</feature>
<comment type="similarity">
    <text evidence="3">Belongs to the WWC family. KIBRA subfamily.</text>
</comment>
<feature type="compositionally biased region" description="Basic and acidic residues" evidence="16">
    <location>
        <begin position="911"/>
        <end position="926"/>
    </location>
</feature>
<dbReference type="GO" id="GO:0060090">
    <property type="term" value="F:molecular adaptor activity"/>
    <property type="evidence" value="ECO:0007669"/>
    <property type="project" value="TreeGrafter"/>
</dbReference>
<dbReference type="SUPFAM" id="SSF51045">
    <property type="entry name" value="WW domain"/>
    <property type="match status" value="2"/>
</dbReference>
<dbReference type="GO" id="GO:0005737">
    <property type="term" value="C:cytoplasm"/>
    <property type="evidence" value="ECO:0007669"/>
    <property type="project" value="UniProtKB-SubCell"/>
</dbReference>
<evidence type="ECO:0000256" key="6">
    <source>
        <dbReference type="ARBA" id="ARBA00022490"/>
    </source>
</evidence>
<dbReference type="InterPro" id="IPR001202">
    <property type="entry name" value="WW_dom"/>
</dbReference>
<feature type="compositionally biased region" description="Basic and acidic residues" evidence="16">
    <location>
        <begin position="1247"/>
        <end position="1265"/>
    </location>
</feature>
<dbReference type="Gene3D" id="2.20.70.10">
    <property type="match status" value="2"/>
</dbReference>
<feature type="compositionally biased region" description="Low complexity" evidence="16">
    <location>
        <begin position="870"/>
        <end position="885"/>
    </location>
</feature>
<feature type="coiled-coil region" evidence="15">
    <location>
        <begin position="297"/>
        <end position="324"/>
    </location>
</feature>
<dbReference type="GO" id="GO:0006355">
    <property type="term" value="P:regulation of DNA-templated transcription"/>
    <property type="evidence" value="ECO:0007669"/>
    <property type="project" value="TreeGrafter"/>
</dbReference>
<dbReference type="Proteomes" id="UP001186944">
    <property type="component" value="Unassembled WGS sequence"/>
</dbReference>
<feature type="coiled-coil region" evidence="15">
    <location>
        <begin position="1125"/>
        <end position="1155"/>
    </location>
</feature>
<dbReference type="SMART" id="SM00456">
    <property type="entry name" value="WW"/>
    <property type="match status" value="2"/>
</dbReference>
<evidence type="ECO:0000256" key="13">
    <source>
        <dbReference type="ARBA" id="ARBA00024960"/>
    </source>
</evidence>
<evidence type="ECO:0000256" key="15">
    <source>
        <dbReference type="SAM" id="Coils"/>
    </source>
</evidence>
<dbReference type="PANTHER" id="PTHR14791:SF29">
    <property type="entry name" value="PROTEIN KIBRA"/>
    <property type="match status" value="1"/>
</dbReference>
<dbReference type="GO" id="GO:0016477">
    <property type="term" value="P:cell migration"/>
    <property type="evidence" value="ECO:0007669"/>
    <property type="project" value="TreeGrafter"/>
</dbReference>
<feature type="domain" description="WW" evidence="18">
    <location>
        <begin position="10"/>
        <end position="43"/>
    </location>
</feature>
<dbReference type="Gene3D" id="2.60.40.150">
    <property type="entry name" value="C2 domain"/>
    <property type="match status" value="1"/>
</dbReference>
<sequence>MPRKAKGEKIPLPEGWEECRDYDGKVFFIDHNTRQTTWIDPRDRYTKPQTFADCIGDELPYGWDECIDPQIGVYYIDHINQTNQLEDPRQQWRNQQEVMLKEYLVTAVDDLEAKKEIYSVKEQRLLLAEDEYQHLTCDSLWKSSRTSLNSNSSVGSSKYDPDLIKADVNLAKNRVARLKRELEQIKAEMVYKEKGVETLQHVEQKLSGQGGGYSVEQAHAIMSEIKELQSSMSQGEQEKQDLMQTLSRLKDDFLFNKNGGSSPDVSTLSIPHKYSTASQTDLRGELGSGGSRYITQITKLRLHYDESKRRLSELKHKLANIEDQMVPGQNESDKDRLMLLQEKEQLLRELRCIDPKSRSEGEMNSVRQRILQLEQDLNHAVEISNKQIADRLQLHDQKSAIMQELSDTTRITSLLESQLRSLSLSTLSVSSGSSLGSLGSLSSCSRGSLNSLNMNDIYGQHPNPPDTNLQDFYRRVEKLLQGHSISPIHEVSTDITAAATNNFLQSVMASNSDISRSHHSSFSSVSSPPVSPYEMGPPPSYEQHIGMQLGVVPSQNVGVGGSNTSLNIMGSSGNLTIPDQLQYSEPNLGLMMPPQMMDGSGANMQMYETPAMYHGNYMDDQTSPYCNIGDITDLAAAVHAERQPQAADGGVEGILNPPLSPISESSSGVGNNLSGGNTRSVSAAVSDESVAGDSGVFEASVNVTKRDVLDEMLEMNLESAQIQIKLKYEGLDSQLVVGIEQARNLTALAFPAGGKVFIKAALLPSIDTFWETQPLSELKNPRFGEIFRATIPEHRLMSKTLQVHIWSLHELAGKECLGCAQVSLADFDPKHLSVRWYNVLSFKFMQSEAATHDKESTESKPNNADTAQTSPKSPSHPTSSSSSSSQKEPGDNVAQLLEASSARLRKASSSTDDRRTPTENIKEGHFRNPLVMSLKEESSDESTIISSQTSTLTRNHKPEDMEGHKYSSHGGEEGQEEEFEEEDERDYDEQLNEAMGELHKVLHTEDCSESSTDQEDDSIVTCDQATNTDGMYADQPTIKRRPNDHTVRSSSIRRSQTFSPACRPGSQYVCKLNRSDSDSSMPHYKKGPFQRGSLDRRSLRWKRSTFHGVREKLPLRTSIDLELDLQASKTKQAHLNDEINRLRDLKTMLEQAKARGETELPAWLTDDEQFQTLLSEADKMASKDKRPLSKEDRRAEQLLKKVTRDVQKLKRHSPNSNALSFREKMAFFTSVNMSVPVIPKDSPQGGADEKRLDDFLKDDRVGQQV</sequence>
<dbReference type="PROSITE" id="PS01159">
    <property type="entry name" value="WW_DOMAIN_1"/>
    <property type="match status" value="1"/>
</dbReference>
<protein>
    <recommendedName>
        <fullName evidence="4">Protein kibra</fullName>
    </recommendedName>
</protein>
<dbReference type="EMBL" id="VSWD01000006">
    <property type="protein sequence ID" value="KAK3100597.1"/>
    <property type="molecule type" value="Genomic_DNA"/>
</dbReference>
<feature type="region of interest" description="Disordered" evidence="16">
    <location>
        <begin position="1004"/>
        <end position="1063"/>
    </location>
</feature>
<evidence type="ECO:0000256" key="12">
    <source>
        <dbReference type="ARBA" id="ARBA00023163"/>
    </source>
</evidence>
<comment type="function">
    <text evidence="13">Regulator of the Hippo/SWH (Sav/Wts/Hpo) signaling pathway, a signaling pathway that plays a pivotal role in organ size control and tumor suppression by restricting proliferation and promoting apoptosis. The core of this pathway is composed of a kinase cascade wherein Hippo (Hpo), in complex with its regulatory protein Salvador (Sav), phosphorylates and activates Warts (Wts) in complex with its regulatory protein Mats, which in turn phosphorylates and inactivates the Yorkie (Yki) oncoprotein. Kibra acts synergistically along with Ex and Mer to regulate the Hippo signaling pathway.</text>
</comment>
<dbReference type="GO" id="GO:0019900">
    <property type="term" value="F:kinase binding"/>
    <property type="evidence" value="ECO:0007669"/>
    <property type="project" value="TreeGrafter"/>
</dbReference>
<evidence type="ECO:0000256" key="4">
    <source>
        <dbReference type="ARBA" id="ARBA00013712"/>
    </source>
</evidence>
<comment type="subunit">
    <text evidence="14">Forms a complex with Mer and Ex. Interacts (via domain WW 1) with Ex (via RXPPXY motif). Interacts with Mer, Sav, Hpo and Wts.</text>
</comment>
<keyword evidence="8" id="KW-0677">Repeat</keyword>
<keyword evidence="7" id="KW-0597">Phosphoprotein</keyword>
<dbReference type="PANTHER" id="PTHR14791">
    <property type="entry name" value="BOMB/KIRA PROTEINS"/>
    <property type="match status" value="1"/>
</dbReference>
<dbReference type="InterPro" id="IPR051105">
    <property type="entry name" value="WWC/KIBRA_Hippo_Reg"/>
</dbReference>
<dbReference type="SUPFAM" id="SSF49562">
    <property type="entry name" value="C2 domain (Calcium/lipid-binding domain, CaLB)"/>
    <property type="match status" value="1"/>
</dbReference>
<feature type="compositionally biased region" description="Acidic residues" evidence="16">
    <location>
        <begin position="973"/>
        <end position="988"/>
    </location>
</feature>
<dbReference type="GO" id="GO:0035330">
    <property type="term" value="P:regulation of hippo signaling"/>
    <property type="evidence" value="ECO:0007669"/>
    <property type="project" value="TreeGrafter"/>
</dbReference>
<keyword evidence="11" id="KW-0472">Membrane</keyword>
<evidence type="ECO:0000256" key="16">
    <source>
        <dbReference type="SAM" id="MobiDB-lite"/>
    </source>
</evidence>
<feature type="compositionally biased region" description="Basic and acidic residues" evidence="16">
    <location>
        <begin position="956"/>
        <end position="965"/>
    </location>
</feature>
<dbReference type="AlphaFoldDB" id="A0AA89C5T6"/>
<feature type="domain" description="C2" evidence="17">
    <location>
        <begin position="718"/>
        <end position="837"/>
    </location>
</feature>
<feature type="region of interest" description="Disordered" evidence="16">
    <location>
        <begin position="1235"/>
        <end position="1265"/>
    </location>
</feature>
<feature type="compositionally biased region" description="Pro residues" evidence="16">
    <location>
        <begin position="529"/>
        <end position="540"/>
    </location>
</feature>
<feature type="domain" description="WW" evidence="18">
    <location>
        <begin position="57"/>
        <end position="90"/>
    </location>
</feature>
<feature type="compositionally biased region" description="Low complexity" evidence="16">
    <location>
        <begin position="941"/>
        <end position="951"/>
    </location>
</feature>
<evidence type="ECO:0000313" key="19">
    <source>
        <dbReference type="EMBL" id="KAK3100597.1"/>
    </source>
</evidence>
<reference evidence="19" key="1">
    <citation type="submission" date="2019-08" db="EMBL/GenBank/DDBJ databases">
        <title>The improved chromosome-level genome for the pearl oyster Pinctada fucata martensii using PacBio sequencing and Hi-C.</title>
        <authorList>
            <person name="Zheng Z."/>
        </authorList>
    </citation>
    <scope>NUCLEOTIDE SEQUENCE</scope>
    <source>
        <strain evidence="19">ZZ-2019</strain>
        <tissue evidence="19">Adductor muscle</tissue>
    </source>
</reference>
<keyword evidence="5" id="KW-1003">Cell membrane</keyword>